<proteinExistence type="predicted"/>
<evidence type="ECO:0000259" key="2">
    <source>
        <dbReference type="PROSITE" id="PS50975"/>
    </source>
</evidence>
<dbReference type="EMBL" id="RJSG01000002">
    <property type="protein sequence ID" value="RNL79070.1"/>
    <property type="molecule type" value="Genomic_DNA"/>
</dbReference>
<evidence type="ECO:0000256" key="1">
    <source>
        <dbReference type="PROSITE-ProRule" id="PRU00409"/>
    </source>
</evidence>
<dbReference type="AlphaFoldDB" id="A0A3N0DTY4"/>
<sequence>MTRETVVLVTGVGGAGVGEQILKALKLSGLPLEVVVTDSRQMSLGFSSAQHCYWIPPADHDEYLEALLDLCATHEVQAVFPGSEPELRRISADRDAFINRGIVLPISPAHVIDLCMDKHLSTAWLRDHGYVVPATTLVESQDDLASIDYFPAVLKPHLGGGGSANIMLAQTAEELIVFGGFLLASLGSFIVQEYVGTESDEFTVGVLSDLDGNLVDSIAVRRDITSGLSNRIRVPNRTSRAELGPMLSISSGVSQGQVDTYREVTAEAERIAADLGSTGAINIQCRLSEGRPVVFEINPRFSGTTSVRALVGYNEPGWLLRRHVLGEDLEGRIGYRSGLVMRGLVEGIGVSADRPERW</sequence>
<dbReference type="GO" id="GO:0046872">
    <property type="term" value="F:metal ion binding"/>
    <property type="evidence" value="ECO:0007669"/>
    <property type="project" value="InterPro"/>
</dbReference>
<dbReference type="Proteomes" id="UP000277094">
    <property type="component" value="Unassembled WGS sequence"/>
</dbReference>
<evidence type="ECO:0000313" key="3">
    <source>
        <dbReference type="EMBL" id="RNL79070.1"/>
    </source>
</evidence>
<dbReference type="GO" id="GO:0008716">
    <property type="term" value="F:D-alanine-D-alanine ligase activity"/>
    <property type="evidence" value="ECO:0007669"/>
    <property type="project" value="TreeGrafter"/>
</dbReference>
<keyword evidence="4" id="KW-1185">Reference proteome</keyword>
<dbReference type="InterPro" id="IPR048764">
    <property type="entry name" value="PylC_N"/>
</dbReference>
<feature type="domain" description="ATP-grasp" evidence="2">
    <location>
        <begin position="122"/>
        <end position="324"/>
    </location>
</feature>
<dbReference type="Gene3D" id="3.40.50.20">
    <property type="match status" value="1"/>
</dbReference>
<dbReference type="Gene3D" id="3.30.470.20">
    <property type="entry name" value="ATP-grasp fold, B domain"/>
    <property type="match status" value="1"/>
</dbReference>
<accession>A0A3N0DTY4</accession>
<name>A0A3N0DTY4_9ACTN</name>
<protein>
    <submittedName>
        <fullName evidence="3">ATP-grasp domain-containing protein</fullName>
    </submittedName>
</protein>
<dbReference type="NCBIfam" id="NF009402">
    <property type="entry name" value="PRK12767.1-1"/>
    <property type="match status" value="1"/>
</dbReference>
<gene>
    <name evidence="3" type="ORF">EFL95_08510</name>
</gene>
<dbReference type="OrthoDB" id="24041at2"/>
<evidence type="ECO:0000313" key="4">
    <source>
        <dbReference type="Proteomes" id="UP000277094"/>
    </source>
</evidence>
<dbReference type="InterPro" id="IPR003806">
    <property type="entry name" value="ATP-grasp_PylC-type"/>
</dbReference>
<reference evidence="3 4" key="1">
    <citation type="submission" date="2018-11" db="EMBL/GenBank/DDBJ databases">
        <authorList>
            <person name="Li F."/>
        </authorList>
    </citation>
    <scope>NUCLEOTIDE SEQUENCE [LARGE SCALE GENOMIC DNA]</scope>
    <source>
        <strain evidence="3 4">KIS18-7</strain>
    </source>
</reference>
<organism evidence="3 4">
    <name type="scientific">Nocardioides marmorisolisilvae</name>
    <dbReference type="NCBI Taxonomy" id="1542737"/>
    <lineage>
        <taxon>Bacteria</taxon>
        <taxon>Bacillati</taxon>
        <taxon>Actinomycetota</taxon>
        <taxon>Actinomycetes</taxon>
        <taxon>Propionibacteriales</taxon>
        <taxon>Nocardioidaceae</taxon>
        <taxon>Nocardioides</taxon>
    </lineage>
</organism>
<comment type="caution">
    <text evidence="3">The sequence shown here is derived from an EMBL/GenBank/DDBJ whole genome shotgun (WGS) entry which is preliminary data.</text>
</comment>
<dbReference type="PANTHER" id="PTHR23132:SF14">
    <property type="entry name" value="ATP-GRASP DOMAIN-CONTAINING PROTEIN"/>
    <property type="match status" value="1"/>
</dbReference>
<keyword evidence="1" id="KW-0547">Nucleotide-binding</keyword>
<dbReference type="PANTHER" id="PTHR23132">
    <property type="entry name" value="D-ALANINE--D-ALANINE LIGASE"/>
    <property type="match status" value="1"/>
</dbReference>
<dbReference type="RefSeq" id="WP_123233572.1">
    <property type="nucleotide sequence ID" value="NZ_RJSG01000002.1"/>
</dbReference>
<dbReference type="Pfam" id="PF02655">
    <property type="entry name" value="ATP-grasp_3"/>
    <property type="match status" value="1"/>
</dbReference>
<keyword evidence="1" id="KW-0067">ATP-binding</keyword>
<dbReference type="PROSITE" id="PS50975">
    <property type="entry name" value="ATP_GRASP"/>
    <property type="match status" value="1"/>
</dbReference>
<dbReference type="Pfam" id="PF21360">
    <property type="entry name" value="PylC-like_N"/>
    <property type="match status" value="1"/>
</dbReference>
<dbReference type="SUPFAM" id="SSF56059">
    <property type="entry name" value="Glutathione synthetase ATP-binding domain-like"/>
    <property type="match status" value="1"/>
</dbReference>
<dbReference type="GO" id="GO:0005524">
    <property type="term" value="F:ATP binding"/>
    <property type="evidence" value="ECO:0007669"/>
    <property type="project" value="UniProtKB-UniRule"/>
</dbReference>
<dbReference type="InterPro" id="IPR011761">
    <property type="entry name" value="ATP-grasp"/>
</dbReference>